<reference evidence="2 3" key="1">
    <citation type="journal article" date="2017" name="Genome Announc.">
        <title>Genome sequence of the saprophytic ascomycete Epicoccum nigrum ICMP 19927 strain isolated from New Zealand.</title>
        <authorList>
            <person name="Fokin M."/>
            <person name="Fleetwood D."/>
            <person name="Weir B.S."/>
            <person name="Villas-Boas S.G."/>
        </authorList>
    </citation>
    <scope>NUCLEOTIDE SEQUENCE [LARGE SCALE GENOMIC DNA]</scope>
    <source>
        <strain evidence="2 3">ICMP 19927</strain>
    </source>
</reference>
<dbReference type="InterPro" id="IPR000210">
    <property type="entry name" value="BTB/POZ_dom"/>
</dbReference>
<dbReference type="PROSITE" id="PS50097">
    <property type="entry name" value="BTB"/>
    <property type="match status" value="1"/>
</dbReference>
<accession>A0A1Y2LU47</accession>
<protein>
    <recommendedName>
        <fullName evidence="1">BTB domain-containing protein</fullName>
    </recommendedName>
</protein>
<evidence type="ECO:0000313" key="3">
    <source>
        <dbReference type="Proteomes" id="UP000193240"/>
    </source>
</evidence>
<dbReference type="AlphaFoldDB" id="A0A1Y2LU47"/>
<dbReference type="PANTHER" id="PTHR47843:SF2">
    <property type="entry name" value="BTB DOMAIN-CONTAINING PROTEIN"/>
    <property type="match status" value="1"/>
</dbReference>
<organism evidence="2 3">
    <name type="scientific">Epicoccum nigrum</name>
    <name type="common">Soil fungus</name>
    <name type="synonym">Epicoccum purpurascens</name>
    <dbReference type="NCBI Taxonomy" id="105696"/>
    <lineage>
        <taxon>Eukaryota</taxon>
        <taxon>Fungi</taxon>
        <taxon>Dikarya</taxon>
        <taxon>Ascomycota</taxon>
        <taxon>Pezizomycotina</taxon>
        <taxon>Dothideomycetes</taxon>
        <taxon>Pleosporomycetidae</taxon>
        <taxon>Pleosporales</taxon>
        <taxon>Pleosporineae</taxon>
        <taxon>Didymellaceae</taxon>
        <taxon>Epicoccum</taxon>
    </lineage>
</organism>
<dbReference type="InterPro" id="IPR011333">
    <property type="entry name" value="SKP1/BTB/POZ_sf"/>
</dbReference>
<dbReference type="PANTHER" id="PTHR47843">
    <property type="entry name" value="BTB DOMAIN-CONTAINING PROTEIN-RELATED"/>
    <property type="match status" value="1"/>
</dbReference>
<dbReference type="Gene3D" id="3.30.710.10">
    <property type="entry name" value="Potassium Channel Kv1.1, Chain A"/>
    <property type="match status" value="1"/>
</dbReference>
<name>A0A1Y2LU47_EPING</name>
<dbReference type="Pfam" id="PF00651">
    <property type="entry name" value="BTB"/>
    <property type="match status" value="1"/>
</dbReference>
<proteinExistence type="predicted"/>
<evidence type="ECO:0000259" key="1">
    <source>
        <dbReference type="PROSITE" id="PS50097"/>
    </source>
</evidence>
<feature type="domain" description="BTB" evidence="1">
    <location>
        <begin position="22"/>
        <end position="95"/>
    </location>
</feature>
<dbReference type="EMBL" id="KZ107851">
    <property type="protein sequence ID" value="OSS46538.1"/>
    <property type="molecule type" value="Genomic_DNA"/>
</dbReference>
<evidence type="ECO:0000313" key="2">
    <source>
        <dbReference type="EMBL" id="OSS46538.1"/>
    </source>
</evidence>
<sequence length="246" mass="27881">MSFDESKMFSQLSSPTVKVIVGDSERKVGDKLQDRTFYAHRDILTSNSPFFAKAFSNYKTDPSTTQTSWVEAETGVIKLPEDRPDVFANYLAIAYGRTAPSFKAPDSANPENDAYTSDLKSHIREYQTSICRLYVFAEKVQNIAAKRLLLAAMVDSIMHTNINGAFYLPMHEQVKLIYNGTQSSDPMRKFCTNCHVSYGPQGWPKASLYHPEFVDDVMAGIWRHRPYLPSDILKEATDASHYLQEL</sequence>
<keyword evidence="3" id="KW-1185">Reference proteome</keyword>
<dbReference type="CDD" id="cd18186">
    <property type="entry name" value="BTB_POZ_ZBTB_KLHL-like"/>
    <property type="match status" value="1"/>
</dbReference>
<dbReference type="SUPFAM" id="SSF54695">
    <property type="entry name" value="POZ domain"/>
    <property type="match status" value="1"/>
</dbReference>
<dbReference type="Proteomes" id="UP000193240">
    <property type="component" value="Unassembled WGS sequence"/>
</dbReference>
<dbReference type="InParanoid" id="A0A1Y2LU47"/>
<gene>
    <name evidence="2" type="ORF">B5807_08567</name>
</gene>